<sequence length="200" mass="21343">MACIRPRDPRGPRTRSACPCWTGRISDTRDTRWYVDPVYRHVDFKFAGVQAISGRPRVGRTMDSDHDAPSALCARRAQPSLSSCPRRPPETPAVCVGEATCRQCSDGIGHISPHSIPAGASAAVPCMSAATRLCHRAQAPPSRFSPAGGSASAQAFETATIRAIVNQSRGYQRVGAPISMGKIVGRSRRGDLAMFGRGLA</sequence>
<gene>
    <name evidence="1" type="ORF">K466DRAFT_192185</name>
</gene>
<keyword evidence="2" id="KW-1185">Reference proteome</keyword>
<evidence type="ECO:0000313" key="1">
    <source>
        <dbReference type="EMBL" id="TFK85327.1"/>
    </source>
</evidence>
<protein>
    <submittedName>
        <fullName evidence="1">Uncharacterized protein</fullName>
    </submittedName>
</protein>
<dbReference type="Proteomes" id="UP000308197">
    <property type="component" value="Unassembled WGS sequence"/>
</dbReference>
<organism evidence="1 2">
    <name type="scientific">Polyporus arcularius HHB13444</name>
    <dbReference type="NCBI Taxonomy" id="1314778"/>
    <lineage>
        <taxon>Eukaryota</taxon>
        <taxon>Fungi</taxon>
        <taxon>Dikarya</taxon>
        <taxon>Basidiomycota</taxon>
        <taxon>Agaricomycotina</taxon>
        <taxon>Agaricomycetes</taxon>
        <taxon>Polyporales</taxon>
        <taxon>Polyporaceae</taxon>
        <taxon>Polyporus</taxon>
    </lineage>
</organism>
<name>A0A5C3P8V8_9APHY</name>
<dbReference type="InParanoid" id="A0A5C3P8V8"/>
<dbReference type="AlphaFoldDB" id="A0A5C3P8V8"/>
<accession>A0A5C3P8V8</accession>
<dbReference type="EMBL" id="ML211260">
    <property type="protein sequence ID" value="TFK85327.1"/>
    <property type="molecule type" value="Genomic_DNA"/>
</dbReference>
<evidence type="ECO:0000313" key="2">
    <source>
        <dbReference type="Proteomes" id="UP000308197"/>
    </source>
</evidence>
<reference evidence="1 2" key="1">
    <citation type="journal article" date="2019" name="Nat. Ecol. Evol.">
        <title>Megaphylogeny resolves global patterns of mushroom evolution.</title>
        <authorList>
            <person name="Varga T."/>
            <person name="Krizsan K."/>
            <person name="Foldi C."/>
            <person name="Dima B."/>
            <person name="Sanchez-Garcia M."/>
            <person name="Sanchez-Ramirez S."/>
            <person name="Szollosi G.J."/>
            <person name="Szarkandi J.G."/>
            <person name="Papp V."/>
            <person name="Albert L."/>
            <person name="Andreopoulos W."/>
            <person name="Angelini C."/>
            <person name="Antonin V."/>
            <person name="Barry K.W."/>
            <person name="Bougher N.L."/>
            <person name="Buchanan P."/>
            <person name="Buyck B."/>
            <person name="Bense V."/>
            <person name="Catcheside P."/>
            <person name="Chovatia M."/>
            <person name="Cooper J."/>
            <person name="Damon W."/>
            <person name="Desjardin D."/>
            <person name="Finy P."/>
            <person name="Geml J."/>
            <person name="Haridas S."/>
            <person name="Hughes K."/>
            <person name="Justo A."/>
            <person name="Karasinski D."/>
            <person name="Kautmanova I."/>
            <person name="Kiss B."/>
            <person name="Kocsube S."/>
            <person name="Kotiranta H."/>
            <person name="LaButti K.M."/>
            <person name="Lechner B.E."/>
            <person name="Liimatainen K."/>
            <person name="Lipzen A."/>
            <person name="Lukacs Z."/>
            <person name="Mihaltcheva S."/>
            <person name="Morgado L.N."/>
            <person name="Niskanen T."/>
            <person name="Noordeloos M.E."/>
            <person name="Ohm R.A."/>
            <person name="Ortiz-Santana B."/>
            <person name="Ovrebo C."/>
            <person name="Racz N."/>
            <person name="Riley R."/>
            <person name="Savchenko A."/>
            <person name="Shiryaev A."/>
            <person name="Soop K."/>
            <person name="Spirin V."/>
            <person name="Szebenyi C."/>
            <person name="Tomsovsky M."/>
            <person name="Tulloss R.E."/>
            <person name="Uehling J."/>
            <person name="Grigoriev I.V."/>
            <person name="Vagvolgyi C."/>
            <person name="Papp T."/>
            <person name="Martin F.M."/>
            <person name="Miettinen O."/>
            <person name="Hibbett D.S."/>
            <person name="Nagy L.G."/>
        </authorList>
    </citation>
    <scope>NUCLEOTIDE SEQUENCE [LARGE SCALE GENOMIC DNA]</scope>
    <source>
        <strain evidence="1 2">HHB13444</strain>
    </source>
</reference>
<proteinExistence type="predicted"/>